<evidence type="ECO:0000313" key="1">
    <source>
        <dbReference type="EMBL" id="KAI5652521.1"/>
    </source>
</evidence>
<evidence type="ECO:0000313" key="2">
    <source>
        <dbReference type="Proteomes" id="UP001060085"/>
    </source>
</evidence>
<gene>
    <name evidence="1" type="ORF">M9H77_29708</name>
</gene>
<organism evidence="1 2">
    <name type="scientific">Catharanthus roseus</name>
    <name type="common">Madagascar periwinkle</name>
    <name type="synonym">Vinca rosea</name>
    <dbReference type="NCBI Taxonomy" id="4058"/>
    <lineage>
        <taxon>Eukaryota</taxon>
        <taxon>Viridiplantae</taxon>
        <taxon>Streptophyta</taxon>
        <taxon>Embryophyta</taxon>
        <taxon>Tracheophyta</taxon>
        <taxon>Spermatophyta</taxon>
        <taxon>Magnoliopsida</taxon>
        <taxon>eudicotyledons</taxon>
        <taxon>Gunneridae</taxon>
        <taxon>Pentapetalae</taxon>
        <taxon>asterids</taxon>
        <taxon>lamiids</taxon>
        <taxon>Gentianales</taxon>
        <taxon>Apocynaceae</taxon>
        <taxon>Rauvolfioideae</taxon>
        <taxon>Vinceae</taxon>
        <taxon>Catharanthinae</taxon>
        <taxon>Catharanthus</taxon>
    </lineage>
</organism>
<proteinExistence type="predicted"/>
<dbReference type="Proteomes" id="UP001060085">
    <property type="component" value="Linkage Group LG07"/>
</dbReference>
<reference evidence="2" key="1">
    <citation type="journal article" date="2023" name="Nat. Plants">
        <title>Single-cell RNA sequencing provides a high-resolution roadmap for understanding the multicellular compartmentation of specialized metabolism.</title>
        <authorList>
            <person name="Sun S."/>
            <person name="Shen X."/>
            <person name="Li Y."/>
            <person name="Li Y."/>
            <person name="Wang S."/>
            <person name="Li R."/>
            <person name="Zhang H."/>
            <person name="Shen G."/>
            <person name="Guo B."/>
            <person name="Wei J."/>
            <person name="Xu J."/>
            <person name="St-Pierre B."/>
            <person name="Chen S."/>
            <person name="Sun C."/>
        </authorList>
    </citation>
    <scope>NUCLEOTIDE SEQUENCE [LARGE SCALE GENOMIC DNA]</scope>
</reference>
<name>A0ACB9ZW43_CATRO</name>
<keyword evidence="2" id="KW-1185">Reference proteome</keyword>
<comment type="caution">
    <text evidence="1">The sequence shown here is derived from an EMBL/GenBank/DDBJ whole genome shotgun (WGS) entry which is preliminary data.</text>
</comment>
<accession>A0ACB9ZW43</accession>
<sequence length="102" mass="11289">MAFLFTNTYEKSHSDQGVNSGYDLVFRSVRGLHCTWLVPRTRASSDGVDVSNSREWIHLKRGVDRRGCGPIGLRGHRSQEGLETEIGPRADLVGAPGVFSLF</sequence>
<protein>
    <submittedName>
        <fullName evidence="1">Uncharacterized protein</fullName>
    </submittedName>
</protein>
<dbReference type="EMBL" id="CM044707">
    <property type="protein sequence ID" value="KAI5652521.1"/>
    <property type="molecule type" value="Genomic_DNA"/>
</dbReference>